<feature type="chain" id="PRO_5020602910" evidence="3">
    <location>
        <begin position="19"/>
        <end position="340"/>
    </location>
</feature>
<evidence type="ECO:0000313" key="5">
    <source>
        <dbReference type="EMBL" id="TCC99876.1"/>
    </source>
</evidence>
<organism evidence="5 6">
    <name type="scientific">Pedobacter psychroterrae</name>
    <dbReference type="NCBI Taxonomy" id="2530453"/>
    <lineage>
        <taxon>Bacteria</taxon>
        <taxon>Pseudomonadati</taxon>
        <taxon>Bacteroidota</taxon>
        <taxon>Sphingobacteriia</taxon>
        <taxon>Sphingobacteriales</taxon>
        <taxon>Sphingobacteriaceae</taxon>
        <taxon>Pedobacter</taxon>
    </lineage>
</organism>
<dbReference type="InterPro" id="IPR015943">
    <property type="entry name" value="WD40/YVTN_repeat-like_dom_sf"/>
</dbReference>
<dbReference type="InterPro" id="IPR028203">
    <property type="entry name" value="PSII_CF48-like_dom"/>
</dbReference>
<dbReference type="EMBL" id="SJSL01000005">
    <property type="protein sequence ID" value="TCC99876.1"/>
    <property type="molecule type" value="Genomic_DNA"/>
</dbReference>
<keyword evidence="3" id="KW-0732">Signal</keyword>
<keyword evidence="6" id="KW-1185">Reference proteome</keyword>
<evidence type="ECO:0000313" key="6">
    <source>
        <dbReference type="Proteomes" id="UP000293347"/>
    </source>
</evidence>
<evidence type="ECO:0000256" key="3">
    <source>
        <dbReference type="SAM" id="SignalP"/>
    </source>
</evidence>
<keyword evidence="2" id="KW-0604">Photosystem II</keyword>
<name>A0A4V6N601_9SPHI</name>
<protein>
    <submittedName>
        <fullName evidence="5">Oxidoreductase</fullName>
    </submittedName>
</protein>
<sequence>MKKYIIYCLLLLSINSYAQSYHLKPLTSGENTSIRGMSVVTDEIAWVSGSNGSIGKTTDRGMTWQWTKPAGYEKLDFRDIEAFDGNKAVVVNAGSPAYVLLTTDGGKSWKECYKNTDSAIFLDGMDFWDAENGMIFGDPIDHKMQLLKTKDGGLNWQDVSGNLKTELKVGEAGFAASGTTIRTHGKGLAWIATGGSVSNIYFTGNYGYTWRNFKCPIIQGESSTGVFSMAFYNKKHGVVVGGNYLQDKQSANNVLLTTDGGKTWKKPARPVAGYRSGVTYINQKTLVATGSSGTDVSADGGMNWYNISDLNFNVIQKSKAGKLILLAGNRGEVYQLLIGP</sequence>
<dbReference type="PANTHER" id="PTHR47199">
    <property type="entry name" value="PHOTOSYSTEM II STABILITY/ASSEMBLY FACTOR HCF136, CHLOROPLASTIC"/>
    <property type="match status" value="1"/>
</dbReference>
<reference evidence="5 6" key="1">
    <citation type="submission" date="2019-02" db="EMBL/GenBank/DDBJ databases">
        <title>Pedobacter sp. RP-1-14 sp. nov., isolated from Arctic soil.</title>
        <authorList>
            <person name="Dahal R.H."/>
        </authorList>
    </citation>
    <scope>NUCLEOTIDE SEQUENCE [LARGE SCALE GENOMIC DNA]</scope>
    <source>
        <strain evidence="5 6">RP-1-14</strain>
    </source>
</reference>
<dbReference type="Gene3D" id="2.130.10.10">
    <property type="entry name" value="YVTN repeat-like/Quinoprotein amine dehydrogenase"/>
    <property type="match status" value="2"/>
</dbReference>
<gene>
    <name evidence="5" type="ORF">EZ437_16690</name>
</gene>
<dbReference type="InterPro" id="IPR036278">
    <property type="entry name" value="Sialidase_sf"/>
</dbReference>
<evidence type="ECO:0000256" key="1">
    <source>
        <dbReference type="ARBA" id="ARBA00022531"/>
    </source>
</evidence>
<dbReference type="RefSeq" id="WP_131597211.1">
    <property type="nucleotide sequence ID" value="NZ_SJSL01000005.1"/>
</dbReference>
<dbReference type="SUPFAM" id="SSF50939">
    <property type="entry name" value="Sialidases"/>
    <property type="match status" value="1"/>
</dbReference>
<feature type="signal peptide" evidence="3">
    <location>
        <begin position="1"/>
        <end position="18"/>
    </location>
</feature>
<dbReference type="Proteomes" id="UP000293347">
    <property type="component" value="Unassembled WGS sequence"/>
</dbReference>
<evidence type="ECO:0000256" key="2">
    <source>
        <dbReference type="ARBA" id="ARBA00023276"/>
    </source>
</evidence>
<dbReference type="Pfam" id="PF14870">
    <property type="entry name" value="PSII_BNR"/>
    <property type="match status" value="1"/>
</dbReference>
<feature type="domain" description="Photosynthesis system II assembly factor Ycf48/Hcf136-like" evidence="4">
    <location>
        <begin position="37"/>
        <end position="111"/>
    </location>
</feature>
<keyword evidence="1" id="KW-0602">Photosynthesis</keyword>
<dbReference type="GO" id="GO:0015979">
    <property type="term" value="P:photosynthesis"/>
    <property type="evidence" value="ECO:0007669"/>
    <property type="project" value="UniProtKB-KW"/>
</dbReference>
<dbReference type="OrthoDB" id="9813892at2"/>
<dbReference type="InterPro" id="IPR002860">
    <property type="entry name" value="BNR_rpt"/>
</dbReference>
<evidence type="ECO:0000259" key="4">
    <source>
        <dbReference type="Pfam" id="PF14870"/>
    </source>
</evidence>
<comment type="caution">
    <text evidence="5">The sequence shown here is derived from an EMBL/GenBank/DDBJ whole genome shotgun (WGS) entry which is preliminary data.</text>
</comment>
<dbReference type="PANTHER" id="PTHR47199:SF2">
    <property type="entry name" value="PHOTOSYSTEM II STABILITY_ASSEMBLY FACTOR HCF136, CHLOROPLASTIC"/>
    <property type="match status" value="1"/>
</dbReference>
<dbReference type="Pfam" id="PF02012">
    <property type="entry name" value="BNR"/>
    <property type="match status" value="1"/>
</dbReference>
<proteinExistence type="predicted"/>
<dbReference type="AlphaFoldDB" id="A0A4V6N601"/>
<accession>A0A4V6N601</accession>
<dbReference type="GO" id="GO:0009523">
    <property type="term" value="C:photosystem II"/>
    <property type="evidence" value="ECO:0007669"/>
    <property type="project" value="UniProtKB-KW"/>
</dbReference>